<evidence type="ECO:0000256" key="1">
    <source>
        <dbReference type="SAM" id="MobiDB-lite"/>
    </source>
</evidence>
<keyword evidence="2" id="KW-0732">Signal</keyword>
<dbReference type="EnsemblFungi" id="EJT72157">
    <property type="protein sequence ID" value="EJT72157"/>
    <property type="gene ID" value="GGTG_09024"/>
</dbReference>
<evidence type="ECO:0000313" key="4">
    <source>
        <dbReference type="EnsemblFungi" id="EJT72157"/>
    </source>
</evidence>
<reference evidence="4" key="4">
    <citation type="journal article" date="2015" name="G3 (Bethesda)">
        <title>Genome sequences of three phytopathogenic species of the Magnaporthaceae family of fungi.</title>
        <authorList>
            <person name="Okagaki L.H."/>
            <person name="Nunes C.C."/>
            <person name="Sailsbery J."/>
            <person name="Clay B."/>
            <person name="Brown D."/>
            <person name="John T."/>
            <person name="Oh Y."/>
            <person name="Young N."/>
            <person name="Fitzgerald M."/>
            <person name="Haas B.J."/>
            <person name="Zeng Q."/>
            <person name="Young S."/>
            <person name="Adiconis X."/>
            <person name="Fan L."/>
            <person name="Levin J.Z."/>
            <person name="Mitchell T.K."/>
            <person name="Okubara P.A."/>
            <person name="Farman M.L."/>
            <person name="Kohn L.M."/>
            <person name="Birren B."/>
            <person name="Ma L.-J."/>
            <person name="Dean R.A."/>
        </authorList>
    </citation>
    <scope>NUCLEOTIDE SEQUENCE</scope>
    <source>
        <strain evidence="4">R3-111a-1</strain>
    </source>
</reference>
<evidence type="ECO:0008006" key="6">
    <source>
        <dbReference type="Google" id="ProtNLM"/>
    </source>
</evidence>
<reference evidence="3" key="2">
    <citation type="submission" date="2010-07" db="EMBL/GenBank/DDBJ databases">
        <authorList>
            <consortium name="The Broad Institute Genome Sequencing Platform"/>
            <consortium name="Broad Institute Genome Sequencing Center for Infectious Disease"/>
            <person name="Ma L.-J."/>
            <person name="Dead R."/>
            <person name="Young S."/>
            <person name="Zeng Q."/>
            <person name="Koehrsen M."/>
            <person name="Alvarado L."/>
            <person name="Berlin A."/>
            <person name="Chapman S.B."/>
            <person name="Chen Z."/>
            <person name="Freedman E."/>
            <person name="Gellesch M."/>
            <person name="Goldberg J."/>
            <person name="Griggs A."/>
            <person name="Gujja S."/>
            <person name="Heilman E.R."/>
            <person name="Heiman D."/>
            <person name="Hepburn T."/>
            <person name="Howarth C."/>
            <person name="Jen D."/>
            <person name="Larson L."/>
            <person name="Mehta T."/>
            <person name="Neiman D."/>
            <person name="Pearson M."/>
            <person name="Roberts A."/>
            <person name="Saif S."/>
            <person name="Shea T."/>
            <person name="Shenoy N."/>
            <person name="Sisk P."/>
            <person name="Stolte C."/>
            <person name="Sykes S."/>
            <person name="Walk T."/>
            <person name="White J."/>
            <person name="Yandava C."/>
            <person name="Haas B."/>
            <person name="Nusbaum C."/>
            <person name="Birren B."/>
        </authorList>
    </citation>
    <scope>NUCLEOTIDE SEQUENCE</scope>
    <source>
        <strain evidence="3">R3-111a-1</strain>
    </source>
</reference>
<reference evidence="5" key="1">
    <citation type="submission" date="2010-07" db="EMBL/GenBank/DDBJ databases">
        <title>The genome sequence of Gaeumannomyces graminis var. tritici strain R3-111a-1.</title>
        <authorList>
            <consortium name="The Broad Institute Genome Sequencing Platform"/>
            <person name="Ma L.-J."/>
            <person name="Dead R."/>
            <person name="Young S."/>
            <person name="Zeng Q."/>
            <person name="Koehrsen M."/>
            <person name="Alvarado L."/>
            <person name="Berlin A."/>
            <person name="Chapman S.B."/>
            <person name="Chen Z."/>
            <person name="Freedman E."/>
            <person name="Gellesch M."/>
            <person name="Goldberg J."/>
            <person name="Griggs A."/>
            <person name="Gujja S."/>
            <person name="Heilman E.R."/>
            <person name="Heiman D."/>
            <person name="Hepburn T."/>
            <person name="Howarth C."/>
            <person name="Jen D."/>
            <person name="Larson L."/>
            <person name="Mehta T."/>
            <person name="Neiman D."/>
            <person name="Pearson M."/>
            <person name="Roberts A."/>
            <person name="Saif S."/>
            <person name="Shea T."/>
            <person name="Shenoy N."/>
            <person name="Sisk P."/>
            <person name="Stolte C."/>
            <person name="Sykes S."/>
            <person name="Walk T."/>
            <person name="White J."/>
            <person name="Yandava C."/>
            <person name="Haas B."/>
            <person name="Nusbaum C."/>
            <person name="Birren B."/>
        </authorList>
    </citation>
    <scope>NUCLEOTIDE SEQUENCE [LARGE SCALE GENOMIC DNA]</scope>
    <source>
        <strain evidence="5">R3-111a-1</strain>
    </source>
</reference>
<evidence type="ECO:0000313" key="3">
    <source>
        <dbReference type="EMBL" id="EJT72157.1"/>
    </source>
</evidence>
<protein>
    <recommendedName>
        <fullName evidence="6">Secreted protein</fullName>
    </recommendedName>
</protein>
<dbReference type="Proteomes" id="UP000006039">
    <property type="component" value="Unassembled WGS sequence"/>
</dbReference>
<dbReference type="AlphaFoldDB" id="J3P683"/>
<keyword evidence="5" id="KW-1185">Reference proteome</keyword>
<accession>J3P683</accession>
<evidence type="ECO:0000256" key="2">
    <source>
        <dbReference type="SAM" id="SignalP"/>
    </source>
</evidence>
<dbReference type="RefSeq" id="XP_009225131.1">
    <property type="nucleotide sequence ID" value="XM_009226867.1"/>
</dbReference>
<dbReference type="GeneID" id="20349482"/>
<feature type="chain" id="PRO_5015094985" description="Secreted protein" evidence="2">
    <location>
        <begin position="20"/>
        <end position="235"/>
    </location>
</feature>
<dbReference type="HOGENOM" id="CLU_1180291_0_0_1"/>
<feature type="signal peptide" evidence="2">
    <location>
        <begin position="1"/>
        <end position="19"/>
    </location>
</feature>
<proteinExistence type="predicted"/>
<dbReference type="EMBL" id="GL385399">
    <property type="protein sequence ID" value="EJT72157.1"/>
    <property type="molecule type" value="Genomic_DNA"/>
</dbReference>
<organism evidence="3">
    <name type="scientific">Gaeumannomyces tritici (strain R3-111a-1)</name>
    <name type="common">Wheat and barley take-all root rot fungus</name>
    <name type="synonym">Gaeumannomyces graminis var. tritici</name>
    <dbReference type="NCBI Taxonomy" id="644352"/>
    <lineage>
        <taxon>Eukaryota</taxon>
        <taxon>Fungi</taxon>
        <taxon>Dikarya</taxon>
        <taxon>Ascomycota</taxon>
        <taxon>Pezizomycotina</taxon>
        <taxon>Sordariomycetes</taxon>
        <taxon>Sordariomycetidae</taxon>
        <taxon>Magnaporthales</taxon>
        <taxon>Magnaporthaceae</taxon>
        <taxon>Gaeumannomyces</taxon>
    </lineage>
</organism>
<feature type="region of interest" description="Disordered" evidence="1">
    <location>
        <begin position="66"/>
        <end position="90"/>
    </location>
</feature>
<feature type="compositionally biased region" description="Low complexity" evidence="1">
    <location>
        <begin position="150"/>
        <end position="160"/>
    </location>
</feature>
<dbReference type="VEuPathDB" id="FungiDB:GGTG_09024"/>
<reference evidence="3" key="3">
    <citation type="submission" date="2010-09" db="EMBL/GenBank/DDBJ databases">
        <title>Annotation of Gaeumannomyces graminis var. tritici R3-111a-1.</title>
        <authorList>
            <consortium name="The Broad Institute Genome Sequencing Platform"/>
            <person name="Ma L.-J."/>
            <person name="Dead R."/>
            <person name="Young S.K."/>
            <person name="Zeng Q."/>
            <person name="Gargeya S."/>
            <person name="Fitzgerald M."/>
            <person name="Haas B."/>
            <person name="Abouelleil A."/>
            <person name="Alvarado L."/>
            <person name="Arachchi H.M."/>
            <person name="Berlin A."/>
            <person name="Brown A."/>
            <person name="Chapman S.B."/>
            <person name="Chen Z."/>
            <person name="Dunbar C."/>
            <person name="Freedman E."/>
            <person name="Gearin G."/>
            <person name="Gellesch M."/>
            <person name="Goldberg J."/>
            <person name="Griggs A."/>
            <person name="Gujja S."/>
            <person name="Heiman D."/>
            <person name="Howarth C."/>
            <person name="Larson L."/>
            <person name="Lui A."/>
            <person name="MacDonald P.J.P."/>
            <person name="Mehta T."/>
            <person name="Montmayeur A."/>
            <person name="Murphy C."/>
            <person name="Neiman D."/>
            <person name="Pearson M."/>
            <person name="Priest M."/>
            <person name="Roberts A."/>
            <person name="Saif S."/>
            <person name="Shea T."/>
            <person name="Shenoy N."/>
            <person name="Sisk P."/>
            <person name="Stolte C."/>
            <person name="Sykes S."/>
            <person name="Yandava C."/>
            <person name="Wortman J."/>
            <person name="Nusbaum C."/>
            <person name="Birren B."/>
        </authorList>
    </citation>
    <scope>NUCLEOTIDE SEQUENCE</scope>
    <source>
        <strain evidence="3">R3-111a-1</strain>
    </source>
</reference>
<feature type="region of interest" description="Disordered" evidence="1">
    <location>
        <begin position="141"/>
        <end position="160"/>
    </location>
</feature>
<sequence>MKLVILVVLLAFLLAVVLVHDGDPLGRLLFQRRGRAGPLPTAVDLADRGGHVVELAAHGAHVGQVAAQQPRRVPAGAGAQRPPRQPPRAVLEPAPAPLEYVLDAPQALVRLRHLEAHVQPHLVVPGQERGRGHVAVRAEAEDGHAEARQGRGPPHVGGRVVGLGRPPLVVGAGVRGFELAEPGQVLDLEHEVEQDVGRLRVRRVGHEARDVDAPVGEDVLEPRGHVGICWRCLLL</sequence>
<gene>
    <name evidence="4" type="primary">20349482</name>
    <name evidence="3" type="ORF">GGTG_09024</name>
</gene>
<reference evidence="4" key="5">
    <citation type="submission" date="2018-04" db="UniProtKB">
        <authorList>
            <consortium name="EnsemblFungi"/>
        </authorList>
    </citation>
    <scope>IDENTIFICATION</scope>
    <source>
        <strain evidence="4">R3-111a-1</strain>
    </source>
</reference>
<name>J3P683_GAET3</name>
<evidence type="ECO:0000313" key="5">
    <source>
        <dbReference type="Proteomes" id="UP000006039"/>
    </source>
</evidence>